<keyword evidence="4" id="KW-0732">Signal</keyword>
<evidence type="ECO:0000313" key="7">
    <source>
        <dbReference type="Proteomes" id="UP000609064"/>
    </source>
</evidence>
<proteinExistence type="predicted"/>
<protein>
    <recommendedName>
        <fullName evidence="5">Sortilin N-terminal domain-containing protein</fullName>
    </recommendedName>
</protein>
<keyword evidence="1" id="KW-0677">Repeat</keyword>
<dbReference type="EMBL" id="BMKK01000022">
    <property type="protein sequence ID" value="GGD83006.1"/>
    <property type="molecule type" value="Genomic_DNA"/>
</dbReference>
<sequence length="1073" mass="118007">MQKQLSILLLIVLASFGAFAQNKKKTKASPTPVTTVVQAPKPPQINYDSTFKALKWRNIGPFRGGRSVAVSGVVGNPQVYYMGTTGGGLWKTTDAGLNWTNISDGYFKTGSVGAVSVAESDPNVVYVGMGEHAPRGVMTSYGDGVYKSTDAGKTWTKLGLDLTRHISRISIHPQNPDVVYVAAQGALHGAGEERGVYKSIDGGKTWKKTLFVDNNTGCSDLSMDMTNPRIMYAAMWDHRRLPWQMVSGGKGSGLYKSVDGGETWTKLDKGLPKELGKMGIVVSRANPSRVFAVIESDTEKEQGGVFRSDDAGKSWTRVSKDHRTVQRAWYYIEIFADPANENIVYVLNSPTLKSIDGGKTFTRVFGGTHGDHHDLWMNPKDGKNMVLGNDGGAAVSFNGGQSFSPQNQMPTAQFYRINADNLFPYRIYGGQQDNTSVMIPSRVTNGGGIRERDWEYSAGGESAFLAFDPDAPRYVMGGSYQGTIELLDLQNKEGKGVMTAPIQYQALKAKEMKYRFNWNAPIIYSKREKAYYHAGNVVLKTSDLGKTWTEFSTDLTRKDTTKLGLGGAPYTNEGAGGENYATISYLIESPNEAGVFWAGSDDGLVHITKDNGKTWTNVTPAGLEECLVNAIEVSPHDNATAYIATHRYKQNDFTPSIYKTTDYGKTWTKITEGIPYGACVRVVREDSQRKDLLFAGTETGFYVSMNGGKNWSNMQLNLPITPITDLKVHQNDLIASTQGRSFWILDDLAPIRELKGELSKDSLTAFTPEDAYRVSGRSSLDKVSEEDEESTSTFGENPSTGVVFYYGLPAKPDTTLAFTLEISNAKGEIVRTYSSKKEKGFEVYPGGPSPDPTLLMKGGMNRFVWDMRAETIKGIPKVFIEGSYDGRKMSPGTYSAKFTYGKQIKTVPVKILADPRINATAADYQDQENTLKSLENSVNDIHESIAKMRKISKQISEVSSLLATKTELKAVVDAGNAIVKKIKVWEEKLVQNKAESNDDIINFKNMLSADYIFVRGEVDSNVPTVTSGQKKQLAALDAQWNVLKTEMNELISKDIAAYNKLCAEKVISKVIIP</sequence>
<dbReference type="AlphaFoldDB" id="A0A916ZAT3"/>
<comment type="caution">
    <text evidence="6">The sequence shown here is derived from an EMBL/GenBank/DDBJ whole genome shotgun (WGS) entry which is preliminary data.</text>
</comment>
<evidence type="ECO:0000313" key="6">
    <source>
        <dbReference type="EMBL" id="GGD83006.1"/>
    </source>
</evidence>
<dbReference type="InterPro" id="IPR015943">
    <property type="entry name" value="WD40/YVTN_repeat-like_dom_sf"/>
</dbReference>
<reference evidence="6" key="1">
    <citation type="journal article" date="2014" name="Int. J. Syst. Evol. Microbiol.">
        <title>Complete genome sequence of Corynebacterium casei LMG S-19264T (=DSM 44701T), isolated from a smear-ripened cheese.</title>
        <authorList>
            <consortium name="US DOE Joint Genome Institute (JGI-PGF)"/>
            <person name="Walter F."/>
            <person name="Albersmeier A."/>
            <person name="Kalinowski J."/>
            <person name="Ruckert C."/>
        </authorList>
    </citation>
    <scope>NUCLEOTIDE SEQUENCE</scope>
    <source>
        <strain evidence="6">CGMCC 1.15958</strain>
    </source>
</reference>
<evidence type="ECO:0000256" key="4">
    <source>
        <dbReference type="SAM" id="SignalP"/>
    </source>
</evidence>
<dbReference type="Proteomes" id="UP000609064">
    <property type="component" value="Unassembled WGS sequence"/>
</dbReference>
<dbReference type="CDD" id="cd15482">
    <property type="entry name" value="Sialidase_non-viral"/>
    <property type="match status" value="2"/>
</dbReference>
<reference evidence="6" key="2">
    <citation type="submission" date="2020-09" db="EMBL/GenBank/DDBJ databases">
        <authorList>
            <person name="Sun Q."/>
            <person name="Zhou Y."/>
        </authorList>
    </citation>
    <scope>NUCLEOTIDE SEQUENCE</scope>
    <source>
        <strain evidence="6">CGMCC 1.15958</strain>
    </source>
</reference>
<dbReference type="InterPro" id="IPR050310">
    <property type="entry name" value="VPS10-sortilin"/>
</dbReference>
<feature type="domain" description="Sortilin N-terminal" evidence="5">
    <location>
        <begin position="145"/>
        <end position="271"/>
    </location>
</feature>
<dbReference type="PANTHER" id="PTHR12106">
    <property type="entry name" value="SORTILIN RELATED"/>
    <property type="match status" value="1"/>
</dbReference>
<feature type="region of interest" description="Disordered" evidence="3">
    <location>
        <begin position="777"/>
        <end position="796"/>
    </location>
</feature>
<evidence type="ECO:0000259" key="5">
    <source>
        <dbReference type="Pfam" id="PF15902"/>
    </source>
</evidence>
<dbReference type="PANTHER" id="PTHR12106:SF27">
    <property type="entry name" value="SORTILIN-RELATED RECEPTOR"/>
    <property type="match status" value="1"/>
</dbReference>
<evidence type="ECO:0000256" key="1">
    <source>
        <dbReference type="ARBA" id="ARBA00022737"/>
    </source>
</evidence>
<dbReference type="Pfam" id="PF15902">
    <property type="entry name" value="Sortilin-Vps10"/>
    <property type="match status" value="2"/>
</dbReference>
<evidence type="ECO:0000256" key="2">
    <source>
        <dbReference type="SAM" id="Coils"/>
    </source>
</evidence>
<name>A0A916ZAT3_9BACT</name>
<feature type="domain" description="Sortilin N-terminal" evidence="5">
    <location>
        <begin position="605"/>
        <end position="715"/>
    </location>
</feature>
<accession>A0A916ZAT3</accession>
<dbReference type="InterPro" id="IPR031778">
    <property type="entry name" value="Sortilin_N"/>
</dbReference>
<gene>
    <name evidence="6" type="ORF">GCM10011514_53870</name>
</gene>
<feature type="chain" id="PRO_5036802534" description="Sortilin N-terminal domain-containing protein" evidence="4">
    <location>
        <begin position="21"/>
        <end position="1073"/>
    </location>
</feature>
<evidence type="ECO:0000256" key="3">
    <source>
        <dbReference type="SAM" id="MobiDB-lite"/>
    </source>
</evidence>
<keyword evidence="7" id="KW-1185">Reference proteome</keyword>
<organism evidence="6 7">
    <name type="scientific">Emticicia aquatilis</name>
    <dbReference type="NCBI Taxonomy" id="1537369"/>
    <lineage>
        <taxon>Bacteria</taxon>
        <taxon>Pseudomonadati</taxon>
        <taxon>Bacteroidota</taxon>
        <taxon>Cytophagia</taxon>
        <taxon>Cytophagales</taxon>
        <taxon>Leadbetterellaceae</taxon>
        <taxon>Emticicia</taxon>
    </lineage>
</organism>
<dbReference type="RefSeq" id="WP_188771440.1">
    <property type="nucleotide sequence ID" value="NZ_BMKK01000022.1"/>
</dbReference>
<dbReference type="SUPFAM" id="SSF110296">
    <property type="entry name" value="Oligoxyloglucan reducing end-specific cellobiohydrolase"/>
    <property type="match status" value="3"/>
</dbReference>
<feature type="coiled-coil region" evidence="2">
    <location>
        <begin position="917"/>
        <end position="944"/>
    </location>
</feature>
<keyword evidence="2" id="KW-0175">Coiled coil</keyword>
<dbReference type="Gene3D" id="2.130.10.10">
    <property type="entry name" value="YVTN repeat-like/Quinoprotein amine dehydrogenase"/>
    <property type="match status" value="4"/>
</dbReference>
<feature type="signal peptide" evidence="4">
    <location>
        <begin position="1"/>
        <end position="20"/>
    </location>
</feature>